<gene>
    <name evidence="2" type="ORF">J5Y03_14630</name>
</gene>
<evidence type="ECO:0000313" key="3">
    <source>
        <dbReference type="Proteomes" id="UP000682134"/>
    </source>
</evidence>
<dbReference type="EMBL" id="JAGIYQ010000011">
    <property type="protein sequence ID" value="MBP0726395.1"/>
    <property type="molecule type" value="Genomic_DNA"/>
</dbReference>
<dbReference type="SUPFAM" id="SSF53335">
    <property type="entry name" value="S-adenosyl-L-methionine-dependent methyltransferases"/>
    <property type="match status" value="1"/>
</dbReference>
<dbReference type="Gene3D" id="3.40.50.150">
    <property type="entry name" value="Vaccinia Virus protein VP39"/>
    <property type="match status" value="1"/>
</dbReference>
<accession>A0A940SJU9</accession>
<dbReference type="Proteomes" id="UP000682134">
    <property type="component" value="Unassembled WGS sequence"/>
</dbReference>
<keyword evidence="2" id="KW-0808">Transferase</keyword>
<name>A0A940SJU9_9BACI</name>
<dbReference type="AlphaFoldDB" id="A0A940SJU9"/>
<dbReference type="InterPro" id="IPR050723">
    <property type="entry name" value="CFA/CMAS"/>
</dbReference>
<dbReference type="PANTHER" id="PTHR43667">
    <property type="entry name" value="CYCLOPROPANE-FATTY-ACYL-PHOSPHOLIPID SYNTHASE"/>
    <property type="match status" value="1"/>
</dbReference>
<dbReference type="GO" id="GO:0032259">
    <property type="term" value="P:methylation"/>
    <property type="evidence" value="ECO:0007669"/>
    <property type="project" value="UniProtKB-KW"/>
</dbReference>
<keyword evidence="3" id="KW-1185">Reference proteome</keyword>
<dbReference type="RefSeq" id="WP_209406741.1">
    <property type="nucleotide sequence ID" value="NZ_JAGIYQ010000011.1"/>
</dbReference>
<dbReference type="Pfam" id="PF13649">
    <property type="entry name" value="Methyltransf_25"/>
    <property type="match status" value="1"/>
</dbReference>
<evidence type="ECO:0000259" key="1">
    <source>
        <dbReference type="Pfam" id="PF13649"/>
    </source>
</evidence>
<reference evidence="2" key="1">
    <citation type="submission" date="2021-04" db="EMBL/GenBank/DDBJ databases">
        <title>Genome seq and assembly of Bacillus sp.</title>
        <authorList>
            <person name="Chhetri G."/>
        </authorList>
    </citation>
    <scope>NUCLEOTIDE SEQUENCE</scope>
    <source>
        <strain evidence="2">RG28</strain>
    </source>
</reference>
<proteinExistence type="predicted"/>
<dbReference type="PANTHER" id="PTHR43667:SF2">
    <property type="entry name" value="FATTY ACID C-METHYL TRANSFERASE"/>
    <property type="match status" value="1"/>
</dbReference>
<sequence length="232" mass="27097">MSATIKNYNDVLDMLDDLLREPKEFWENFYENRDKDIPFFKVKGPDENLVEFFDILNAPKKVLEIGCGPGRNAIYMSKKGCNIDALDISENAIEWAKDRAEVEKVKINFHCKSLFDFSYEPNSYDFIYDCGMLHHLAPHRRLTYLEIVKNALKPNGHFGLVCFNTNGALDTTDWEVYKSGSLKRGIGYSEERLKDIFKDDFNFINFREMKKIEQPSDVFGEDFLWVSLLQLK</sequence>
<dbReference type="CDD" id="cd02440">
    <property type="entry name" value="AdoMet_MTases"/>
    <property type="match status" value="1"/>
</dbReference>
<dbReference type="GO" id="GO:0008168">
    <property type="term" value="F:methyltransferase activity"/>
    <property type="evidence" value="ECO:0007669"/>
    <property type="project" value="UniProtKB-KW"/>
</dbReference>
<feature type="domain" description="Methyltransferase" evidence="1">
    <location>
        <begin position="62"/>
        <end position="156"/>
    </location>
</feature>
<keyword evidence="2" id="KW-0489">Methyltransferase</keyword>
<organism evidence="2 3">
    <name type="scientific">Gottfriedia endophytica</name>
    <dbReference type="NCBI Taxonomy" id="2820819"/>
    <lineage>
        <taxon>Bacteria</taxon>
        <taxon>Bacillati</taxon>
        <taxon>Bacillota</taxon>
        <taxon>Bacilli</taxon>
        <taxon>Bacillales</taxon>
        <taxon>Bacillaceae</taxon>
        <taxon>Gottfriedia</taxon>
    </lineage>
</organism>
<comment type="caution">
    <text evidence="2">The sequence shown here is derived from an EMBL/GenBank/DDBJ whole genome shotgun (WGS) entry which is preliminary data.</text>
</comment>
<dbReference type="InterPro" id="IPR041698">
    <property type="entry name" value="Methyltransf_25"/>
</dbReference>
<evidence type="ECO:0000313" key="2">
    <source>
        <dbReference type="EMBL" id="MBP0726395.1"/>
    </source>
</evidence>
<protein>
    <submittedName>
        <fullName evidence="2">Class I SAM-dependent methyltransferase</fullName>
    </submittedName>
</protein>
<dbReference type="InterPro" id="IPR029063">
    <property type="entry name" value="SAM-dependent_MTases_sf"/>
</dbReference>